<dbReference type="KEGG" id="acan:ACA1_047800"/>
<accession>L8GT62</accession>
<gene>
    <name evidence="1" type="ORF">ACA1_047800</name>
</gene>
<name>L8GT62_ACACF</name>
<dbReference type="EMBL" id="KB008000">
    <property type="protein sequence ID" value="ELR16389.1"/>
    <property type="molecule type" value="Genomic_DNA"/>
</dbReference>
<dbReference type="AlphaFoldDB" id="L8GT62"/>
<dbReference type="GeneID" id="14917069"/>
<keyword evidence="2" id="KW-1185">Reference proteome</keyword>
<evidence type="ECO:0000313" key="1">
    <source>
        <dbReference type="EMBL" id="ELR16389.1"/>
    </source>
</evidence>
<protein>
    <submittedName>
        <fullName evidence="1">Uncharacterized protein</fullName>
    </submittedName>
</protein>
<proteinExistence type="predicted"/>
<organism evidence="1 2">
    <name type="scientific">Acanthamoeba castellanii (strain ATCC 30010 / Neff)</name>
    <dbReference type="NCBI Taxonomy" id="1257118"/>
    <lineage>
        <taxon>Eukaryota</taxon>
        <taxon>Amoebozoa</taxon>
        <taxon>Discosea</taxon>
        <taxon>Longamoebia</taxon>
        <taxon>Centramoebida</taxon>
        <taxon>Acanthamoebidae</taxon>
        <taxon>Acanthamoeba</taxon>
    </lineage>
</organism>
<evidence type="ECO:0000313" key="2">
    <source>
        <dbReference type="Proteomes" id="UP000011083"/>
    </source>
</evidence>
<dbReference type="Proteomes" id="UP000011083">
    <property type="component" value="Unassembled WGS sequence"/>
</dbReference>
<reference evidence="1 2" key="1">
    <citation type="journal article" date="2013" name="Genome Biol.">
        <title>Genome of Acanthamoeba castellanii highlights extensive lateral gene transfer and early evolution of tyrosine kinase signaling.</title>
        <authorList>
            <person name="Clarke M."/>
            <person name="Lohan A.J."/>
            <person name="Liu B."/>
            <person name="Lagkouvardos I."/>
            <person name="Roy S."/>
            <person name="Zafar N."/>
            <person name="Bertelli C."/>
            <person name="Schilde C."/>
            <person name="Kianianmomeni A."/>
            <person name="Burglin T.R."/>
            <person name="Frech C."/>
            <person name="Turcotte B."/>
            <person name="Kopec K.O."/>
            <person name="Synnott J.M."/>
            <person name="Choo C."/>
            <person name="Paponov I."/>
            <person name="Finkler A."/>
            <person name="Soon Heng Tan C."/>
            <person name="Hutchins A.P."/>
            <person name="Weinmeier T."/>
            <person name="Rattei T."/>
            <person name="Chu J.S."/>
            <person name="Gimenez G."/>
            <person name="Irimia M."/>
            <person name="Rigden D.J."/>
            <person name="Fitzpatrick D.A."/>
            <person name="Lorenzo-Morales J."/>
            <person name="Bateman A."/>
            <person name="Chiu C.H."/>
            <person name="Tang P."/>
            <person name="Hegemann P."/>
            <person name="Fromm H."/>
            <person name="Raoult D."/>
            <person name="Greub G."/>
            <person name="Miranda-Saavedra D."/>
            <person name="Chen N."/>
            <person name="Nash P."/>
            <person name="Ginger M.L."/>
            <person name="Horn M."/>
            <person name="Schaap P."/>
            <person name="Caler L."/>
            <person name="Loftus B."/>
        </authorList>
    </citation>
    <scope>NUCLEOTIDE SEQUENCE [LARGE SCALE GENOMIC DNA]</scope>
    <source>
        <strain evidence="1 2">Neff</strain>
    </source>
</reference>
<dbReference type="RefSeq" id="XP_004338402.1">
    <property type="nucleotide sequence ID" value="XM_004338354.1"/>
</dbReference>
<dbReference type="VEuPathDB" id="AmoebaDB:ACA1_047800"/>
<sequence>MTTVHCGAMHSKEAQDPERLSYKECCHHAKSWPSHYMSLIIDYSNPLPLPTHYPVPKAWMHYGNRFMMVLGKSVIRDKAYHTQGEWSEPYQLLTSIPQDEVTEDFWIAKIITVQHKRLNIHWWNFTNGHWADHGTEGSVPIGSVLACGFSFHPNSGVPTTTLKEIFQHL</sequence>